<reference evidence="2" key="1">
    <citation type="submission" date="2016-01" db="EMBL/GenBank/DDBJ databases">
        <authorList>
            <person name="Mitreva M."/>
            <person name="Pepin K.H."/>
            <person name="Mihindukulasuriya K.A."/>
            <person name="Fulton R."/>
            <person name="Fronick C."/>
            <person name="O'Laughlin M."/>
            <person name="Miner T."/>
            <person name="Herter B."/>
            <person name="Rosa B.A."/>
            <person name="Cordes M."/>
            <person name="Tomlinson C."/>
            <person name="Wollam A."/>
            <person name="Palsikar V.B."/>
            <person name="Mardis E.R."/>
            <person name="Wilson R.K."/>
        </authorList>
    </citation>
    <scope>NUCLEOTIDE SEQUENCE [LARGE SCALE GENOMIC DNA]</scope>
    <source>
        <strain evidence="2">GED7749B</strain>
    </source>
</reference>
<comment type="caution">
    <text evidence="1">The sequence shown here is derived from an EMBL/GenBank/DDBJ whole genome shotgun (WGS) entry which is preliminary data.</text>
</comment>
<evidence type="ECO:0000313" key="1">
    <source>
        <dbReference type="EMBL" id="KWZ78385.1"/>
    </source>
</evidence>
<accession>A0A133KFU3</accession>
<protein>
    <submittedName>
        <fullName evidence="1">Uncharacterized protein</fullName>
    </submittedName>
</protein>
<organism evidence="1 2">
    <name type="scientific">Heyndrickxia coagulans</name>
    <name type="common">Weizmannia coagulans</name>
    <dbReference type="NCBI Taxonomy" id="1398"/>
    <lineage>
        <taxon>Bacteria</taxon>
        <taxon>Bacillati</taxon>
        <taxon>Bacillota</taxon>
        <taxon>Bacilli</taxon>
        <taxon>Bacillales</taxon>
        <taxon>Bacillaceae</taxon>
        <taxon>Heyndrickxia</taxon>
    </lineage>
</organism>
<dbReference type="AlphaFoldDB" id="A0A133KFU3"/>
<gene>
    <name evidence="1" type="ORF">HMPREF3213_03035</name>
</gene>
<evidence type="ECO:0000313" key="2">
    <source>
        <dbReference type="Proteomes" id="UP000070376"/>
    </source>
</evidence>
<dbReference type="EMBL" id="LRPN01000144">
    <property type="protein sequence ID" value="KWZ78385.1"/>
    <property type="molecule type" value="Genomic_DNA"/>
</dbReference>
<proteinExistence type="predicted"/>
<dbReference type="Proteomes" id="UP000070376">
    <property type="component" value="Unassembled WGS sequence"/>
</dbReference>
<sequence>MGNRIVSLSVLAVEAGRTMFFRKSVCVKYFTRRIRRVKKMGRHSII</sequence>
<name>A0A133KFU3_HEYCO</name>